<accession>A0ABM9DRQ1</accession>
<evidence type="ECO:0008006" key="3">
    <source>
        <dbReference type="Google" id="ProtNLM"/>
    </source>
</evidence>
<protein>
    <recommendedName>
        <fullName evidence="3">DUF3606 domain-containing protein</fullName>
    </recommendedName>
</protein>
<dbReference type="RefSeq" id="WP_254017854.1">
    <property type="nucleotide sequence ID" value="NZ_CAKXZT010000116.1"/>
</dbReference>
<name>A0ABM9DRQ1_9HYPH</name>
<dbReference type="Proteomes" id="UP001153050">
    <property type="component" value="Unassembled WGS sequence"/>
</dbReference>
<evidence type="ECO:0000313" key="2">
    <source>
        <dbReference type="Proteomes" id="UP001153050"/>
    </source>
</evidence>
<reference evidence="1 2" key="1">
    <citation type="submission" date="2022-03" db="EMBL/GenBank/DDBJ databases">
        <authorList>
            <person name="Brunel B."/>
        </authorList>
    </citation>
    <scope>NUCLEOTIDE SEQUENCE [LARGE SCALE GENOMIC DNA]</scope>
    <source>
        <strain evidence="1">STM5069sample</strain>
    </source>
</reference>
<proteinExistence type="predicted"/>
<comment type="caution">
    <text evidence="1">The sequence shown here is derived from an EMBL/GenBank/DDBJ whole genome shotgun (WGS) entry which is preliminary data.</text>
</comment>
<evidence type="ECO:0000313" key="1">
    <source>
        <dbReference type="EMBL" id="CAH2399361.1"/>
    </source>
</evidence>
<gene>
    <name evidence="1" type="ORF">MES5069_220123</name>
</gene>
<keyword evidence="2" id="KW-1185">Reference proteome</keyword>
<dbReference type="EMBL" id="CAKXZT010000116">
    <property type="protein sequence ID" value="CAH2399361.1"/>
    <property type="molecule type" value="Genomic_DNA"/>
</dbReference>
<organism evidence="1 2">
    <name type="scientific">Mesorhizobium escarrei</name>
    <dbReference type="NCBI Taxonomy" id="666018"/>
    <lineage>
        <taxon>Bacteria</taxon>
        <taxon>Pseudomonadati</taxon>
        <taxon>Pseudomonadota</taxon>
        <taxon>Alphaproteobacteria</taxon>
        <taxon>Hyphomicrobiales</taxon>
        <taxon>Phyllobacteriaceae</taxon>
        <taxon>Mesorhizobium</taxon>
    </lineage>
</organism>
<sequence length="62" mass="6613">MAAPSAFDQSKLMLAREEADPRAVGSCAKGSAVRSKNAVKAEIREIRDRMTGGQLPDSGRHS</sequence>